<reference evidence="1" key="1">
    <citation type="submission" date="2020-03" db="EMBL/GenBank/DDBJ databases">
        <title>Draft sequencing of Paenibacilllus sp. S3N08.</title>
        <authorList>
            <person name="Kim D.-U."/>
        </authorList>
    </citation>
    <scope>NUCLEOTIDE SEQUENCE</scope>
    <source>
        <strain evidence="1">S3N08</strain>
    </source>
</reference>
<organism evidence="1 2">
    <name type="scientific">Paenibacillus agricola</name>
    <dbReference type="NCBI Taxonomy" id="2716264"/>
    <lineage>
        <taxon>Bacteria</taxon>
        <taxon>Bacillati</taxon>
        <taxon>Bacillota</taxon>
        <taxon>Bacilli</taxon>
        <taxon>Bacillales</taxon>
        <taxon>Paenibacillaceae</taxon>
        <taxon>Paenibacillus</taxon>
    </lineage>
</organism>
<evidence type="ECO:0000313" key="2">
    <source>
        <dbReference type="Proteomes" id="UP001165962"/>
    </source>
</evidence>
<keyword evidence="2" id="KW-1185">Reference proteome</keyword>
<accession>A0ABX0JA93</accession>
<name>A0ABX0JA93_9BACL</name>
<proteinExistence type="predicted"/>
<dbReference type="EMBL" id="JAAOIW010000007">
    <property type="protein sequence ID" value="NHN32206.1"/>
    <property type="molecule type" value="Genomic_DNA"/>
</dbReference>
<gene>
    <name evidence="1" type="ORF">G9U52_20400</name>
</gene>
<evidence type="ECO:0000313" key="1">
    <source>
        <dbReference type="EMBL" id="NHN32206.1"/>
    </source>
</evidence>
<comment type="caution">
    <text evidence="1">The sequence shown here is derived from an EMBL/GenBank/DDBJ whole genome shotgun (WGS) entry which is preliminary data.</text>
</comment>
<dbReference type="Proteomes" id="UP001165962">
    <property type="component" value="Unassembled WGS sequence"/>
</dbReference>
<dbReference type="RefSeq" id="WP_166152473.1">
    <property type="nucleotide sequence ID" value="NZ_JAAOIW010000007.1"/>
</dbReference>
<sequence length="152" mass="17316">MLKRNVLNKLLILNLIEVSGKISGATRLQKLVFLSQTTGTALDQQTFNYKFIKWHYGPYCAEIKEDVKFLEEKRLLNNQGNTLALTKEGEAFLNKARNYTSESEGVLHAVADEYNLMNLDDLLNEVYKKFGIDSDFVKGDTILPVTETSEYV</sequence>
<protein>
    <submittedName>
        <fullName evidence="1">SocA family protein</fullName>
    </submittedName>
</protein>